<protein>
    <recommendedName>
        <fullName evidence="1">MADF domain-containing protein</fullName>
    </recommendedName>
</protein>
<dbReference type="InterPro" id="IPR039353">
    <property type="entry name" value="TF_Adf1"/>
</dbReference>
<evidence type="ECO:0000313" key="3">
    <source>
        <dbReference type="Proteomes" id="UP001153148"/>
    </source>
</evidence>
<dbReference type="InterPro" id="IPR006578">
    <property type="entry name" value="MADF-dom"/>
</dbReference>
<dbReference type="PANTHER" id="PTHR12243">
    <property type="entry name" value="MADF DOMAIN TRANSCRIPTION FACTOR"/>
    <property type="match status" value="1"/>
</dbReference>
<dbReference type="Proteomes" id="UP001153148">
    <property type="component" value="Unassembled WGS sequence"/>
</dbReference>
<sequence>MAVVPTQLRQIREDKRLIGLVRKYRLIYDPRHGDYKDVELKEEAWQDIADRLARQRRRLLQTPSLELGLVMSQEESARLASLCMNVLPVV</sequence>
<accession>A0ABN7NZZ6</accession>
<feature type="domain" description="MADF" evidence="1">
    <location>
        <begin position="17"/>
        <end position="55"/>
    </location>
</feature>
<organism evidence="2 3">
    <name type="scientific">Timema podura</name>
    <name type="common">Walking stick</name>
    <dbReference type="NCBI Taxonomy" id="61482"/>
    <lineage>
        <taxon>Eukaryota</taxon>
        <taxon>Metazoa</taxon>
        <taxon>Ecdysozoa</taxon>
        <taxon>Arthropoda</taxon>
        <taxon>Hexapoda</taxon>
        <taxon>Insecta</taxon>
        <taxon>Pterygota</taxon>
        <taxon>Neoptera</taxon>
        <taxon>Polyneoptera</taxon>
        <taxon>Phasmatodea</taxon>
        <taxon>Timematodea</taxon>
        <taxon>Timematoidea</taxon>
        <taxon>Timematidae</taxon>
        <taxon>Timema</taxon>
    </lineage>
</organism>
<name>A0ABN7NZZ6_TIMPD</name>
<reference evidence="2" key="1">
    <citation type="submission" date="2021-03" db="EMBL/GenBank/DDBJ databases">
        <authorList>
            <person name="Tran Van P."/>
        </authorList>
    </citation>
    <scope>NUCLEOTIDE SEQUENCE</scope>
</reference>
<evidence type="ECO:0000259" key="1">
    <source>
        <dbReference type="Pfam" id="PF10545"/>
    </source>
</evidence>
<evidence type="ECO:0000313" key="2">
    <source>
        <dbReference type="EMBL" id="CAG2061090.1"/>
    </source>
</evidence>
<keyword evidence="3" id="KW-1185">Reference proteome</keyword>
<dbReference type="Pfam" id="PF10545">
    <property type="entry name" value="MADF_DNA_bdg"/>
    <property type="match status" value="1"/>
</dbReference>
<proteinExistence type="predicted"/>
<comment type="caution">
    <text evidence="2">The sequence shown here is derived from an EMBL/GenBank/DDBJ whole genome shotgun (WGS) entry which is preliminary data.</text>
</comment>
<dbReference type="EMBL" id="CAJPIN010014533">
    <property type="protein sequence ID" value="CAG2061090.1"/>
    <property type="molecule type" value="Genomic_DNA"/>
</dbReference>
<gene>
    <name evidence="2" type="ORF">TPAB3V08_LOCUS8045</name>
</gene>
<dbReference type="PANTHER" id="PTHR12243:SF67">
    <property type="entry name" value="COREPRESSOR OF PANGOLIN, ISOFORM A-RELATED"/>
    <property type="match status" value="1"/>
</dbReference>